<gene>
    <name evidence="2" type="ORF">CI088_12710</name>
</gene>
<dbReference type="EMBL" id="PIEU01000108">
    <property type="protein sequence ID" value="PZL71319.1"/>
    <property type="molecule type" value="Genomic_DNA"/>
</dbReference>
<dbReference type="RefSeq" id="WP_111248436.1">
    <property type="nucleotide sequence ID" value="NZ_PIEU01000108.1"/>
</dbReference>
<organism evidence="2 3">
    <name type="scientific">Enterococcus plantarum</name>
    <dbReference type="NCBI Taxonomy" id="1077675"/>
    <lineage>
        <taxon>Bacteria</taxon>
        <taxon>Bacillati</taxon>
        <taxon>Bacillota</taxon>
        <taxon>Bacilli</taxon>
        <taxon>Lactobacillales</taxon>
        <taxon>Enterococcaceae</taxon>
        <taxon>Enterococcus</taxon>
    </lineage>
</organism>
<evidence type="ECO:0008006" key="4">
    <source>
        <dbReference type="Google" id="ProtNLM"/>
    </source>
</evidence>
<accession>A0A2W4BGR9</accession>
<dbReference type="AlphaFoldDB" id="A0A2W4BGR9"/>
<dbReference type="PROSITE" id="PS51257">
    <property type="entry name" value="PROKAR_LIPOPROTEIN"/>
    <property type="match status" value="1"/>
</dbReference>
<evidence type="ECO:0000313" key="2">
    <source>
        <dbReference type="EMBL" id="PZL71319.1"/>
    </source>
</evidence>
<name>A0A2W4BGR9_9ENTE</name>
<reference evidence="2 3" key="1">
    <citation type="submission" date="2017-11" db="EMBL/GenBank/DDBJ databases">
        <title>Draft genome sequence of Enterococcus plantarum TRW2 strain isolated from lettuce.</title>
        <authorList>
            <person name="Kim E.B."/>
            <person name="Marco M.L."/>
            <person name="Williams T.R."/>
            <person name="You I.H."/>
        </authorList>
    </citation>
    <scope>NUCLEOTIDE SEQUENCE [LARGE SCALE GENOMIC DNA]</scope>
    <source>
        <strain evidence="2 3">TRW2</strain>
    </source>
</reference>
<dbReference type="Pfam" id="PF07252">
    <property type="entry name" value="DUF1433"/>
    <property type="match status" value="1"/>
</dbReference>
<dbReference type="Gene3D" id="3.10.450.130">
    <property type="entry name" value="folded 79 residue fragment of lin0334 like domains"/>
    <property type="match status" value="1"/>
</dbReference>
<evidence type="ECO:0000313" key="3">
    <source>
        <dbReference type="Proteomes" id="UP000249828"/>
    </source>
</evidence>
<sequence length="145" mass="16599">MIRKKYIYLSILILTIVLAFGGCKSMEESEMNYYMKEQKPRIEKFLKYHYNNIDSVTLTGTQKNPMGGFFIQGYINGDENLSISVQGEVGTNIEYVDGLNIDFDKKNNKSNNNKSVSEIEAEEKTTMSSSARMTLWKEKYGSKTT</sequence>
<protein>
    <recommendedName>
        <fullName evidence="4">DUF1433 domain-containing protein</fullName>
    </recommendedName>
</protein>
<keyword evidence="3" id="KW-1185">Reference proteome</keyword>
<proteinExistence type="predicted"/>
<comment type="caution">
    <text evidence="2">The sequence shown here is derived from an EMBL/GenBank/DDBJ whole genome shotgun (WGS) entry which is preliminary data.</text>
</comment>
<dbReference type="InterPro" id="IPR009881">
    <property type="entry name" value="DUF1433"/>
</dbReference>
<evidence type="ECO:0000256" key="1">
    <source>
        <dbReference type="SAM" id="MobiDB-lite"/>
    </source>
</evidence>
<dbReference type="Proteomes" id="UP000249828">
    <property type="component" value="Unassembled WGS sequence"/>
</dbReference>
<feature type="region of interest" description="Disordered" evidence="1">
    <location>
        <begin position="105"/>
        <end position="130"/>
    </location>
</feature>